<dbReference type="Pfam" id="PF07715">
    <property type="entry name" value="Plug"/>
    <property type="match status" value="1"/>
</dbReference>
<evidence type="ECO:0000313" key="10">
    <source>
        <dbReference type="EMBL" id="WPU91236.1"/>
    </source>
</evidence>
<feature type="domain" description="TonB-dependent receptor plug" evidence="9">
    <location>
        <begin position="199"/>
        <end position="316"/>
    </location>
</feature>
<dbReference type="InterPro" id="IPR036942">
    <property type="entry name" value="Beta-barrel_TonB_sf"/>
</dbReference>
<keyword evidence="4 7" id="KW-0812">Transmembrane</keyword>
<dbReference type="EMBL" id="CP139558">
    <property type="protein sequence ID" value="WPU91236.1"/>
    <property type="molecule type" value="Genomic_DNA"/>
</dbReference>
<evidence type="ECO:0000256" key="2">
    <source>
        <dbReference type="ARBA" id="ARBA00022448"/>
    </source>
</evidence>
<dbReference type="NCBIfam" id="TIGR04057">
    <property type="entry name" value="SusC_RagA_signa"/>
    <property type="match status" value="1"/>
</dbReference>
<gene>
    <name evidence="10" type="ORF">SNE25_18125</name>
</gene>
<evidence type="ECO:0000313" key="11">
    <source>
        <dbReference type="Proteomes" id="UP001324380"/>
    </source>
</evidence>
<evidence type="ECO:0000259" key="9">
    <source>
        <dbReference type="Pfam" id="PF07715"/>
    </source>
</evidence>
<comment type="similarity">
    <text evidence="7">Belongs to the TonB-dependent receptor family.</text>
</comment>
<dbReference type="InterPro" id="IPR023996">
    <property type="entry name" value="TonB-dep_OMP_SusC/RagA"/>
</dbReference>
<dbReference type="SUPFAM" id="SSF49464">
    <property type="entry name" value="Carboxypeptidase regulatory domain-like"/>
    <property type="match status" value="1"/>
</dbReference>
<dbReference type="Gene3D" id="2.60.40.1120">
    <property type="entry name" value="Carboxypeptidase-like, regulatory domain"/>
    <property type="match status" value="1"/>
</dbReference>
<sequence>MKLTIVICMVALIQVSASSRAQNISLTVKNASIEKVLDELTKQSGYHFLYDVQLISKANPVTLTARGAPLKQVLSQCFSNQPFTYVFDGNDVIIKVKPPNTDQIQPISITGKVVDNKNLPIPGVTVKIKNTRNGVVTNGEGIYKISVPDEDAVLVFSFVGYTTQEVPVQKSNNIDVILQEENSKLSEVVVVGYGTQKRADLTGAISSVDVKTLDGTPLRSVDQALQGRTSGVQFTQNSGMPGAGSAMRIRGGNSVYGSNEPLYVVDGIPVFADQGDNGASGLNPLNAINPADIASIDVLKDASATAIYGSRGGNGVVLITTKRGKKGAAKVSFDSFYGIQSILKKYSLLNAAEFEAFANEATVNEGGSPVYDLTQVPPTTDWQSLIFRKAPIQNHQVSVSGGEDKTRFFLSANYFGQDGIAKSSDFKRYSLRANLDRDLGEKFKIGNSLTISNVRTNQVSAGSLFTMATLQPDLPVYQPDGSYTSSNKQGTNFDNPIALLNGYQNYTNIYRTLGNIYASAEIIKGLTVKTLWGVDVIYNRNDVYLPQSVYSGSQVGGQATISSNQTFTWLNENTVSYKLKLKQHSFDLLGGFTQQNSVYQSVDAGAQSFLNDNLGTNALNTGALVTAPASSKTQWSLLSFLGRINYSFKGKYLVTVTARADGSSRFGKNNRYGFFPSAALAWRMEDESFIKNLNLFSTLKLRVSHGITGNQDGIGNFPGLDLLGTANYTIGGVKVIGLTPSQVGNPDLKWESTAQTDGGLELGFFNNRLLFNVDAYYKKTSNLLLYVKIPVTSGFGNALQNRGQTENKGLEFTVTAIPANNKLKWETSLNISFNRNKVLDLAGVSRLFTGTTDNAILEVGHPLGLYFGYKTNGIFQNAEEVAASATPTAKPGDIRYVDNNNDGKINDDDRVILGSAQPRFFGGFTNTLSYKNIGFLVFLQGSYGNQLYNSNKITLENLYGLQNQTRNVLNRWTPTNTNTDIPRASSIKPNNRSLDRYVENGSYLRVKNVQLSYNLPGKLLDHISKGMSAKLYINAQNLFTITKYSGLDPEVSRYGSSNIAPGFDSGPYPNSRTYTFGFNVGF</sequence>
<dbReference type="Proteomes" id="UP001324380">
    <property type="component" value="Chromosome"/>
</dbReference>
<evidence type="ECO:0000256" key="3">
    <source>
        <dbReference type="ARBA" id="ARBA00022452"/>
    </source>
</evidence>
<keyword evidence="11" id="KW-1185">Reference proteome</keyword>
<evidence type="ECO:0000256" key="8">
    <source>
        <dbReference type="SAM" id="SignalP"/>
    </source>
</evidence>
<reference evidence="10 11" key="1">
    <citation type="submission" date="2023-11" db="EMBL/GenBank/DDBJ databases">
        <title>Analysis of the Genomes of Mucilaginibacter gossypii cycad 4 and M. sabulilitoris SNA2: microbes with the potential for plant growth promotion.</title>
        <authorList>
            <person name="Hirsch A.M."/>
            <person name="Humm E."/>
            <person name="Rubbi M."/>
            <person name="Del Vecchio G."/>
            <person name="Ha S.M."/>
            <person name="Pellegrini M."/>
            <person name="Gunsalus R.P."/>
        </authorList>
    </citation>
    <scope>NUCLEOTIDE SEQUENCE [LARGE SCALE GENOMIC DNA]</scope>
    <source>
        <strain evidence="10 11">SNA2</strain>
    </source>
</reference>
<proteinExistence type="inferred from homology"/>
<evidence type="ECO:0000256" key="6">
    <source>
        <dbReference type="ARBA" id="ARBA00023237"/>
    </source>
</evidence>
<keyword evidence="5 7" id="KW-0472">Membrane</keyword>
<feature type="signal peptide" evidence="8">
    <location>
        <begin position="1"/>
        <end position="21"/>
    </location>
</feature>
<comment type="subcellular location">
    <subcellularLocation>
        <location evidence="1 7">Cell outer membrane</location>
        <topology evidence="1 7">Multi-pass membrane protein</topology>
    </subcellularLocation>
</comment>
<keyword evidence="2 7" id="KW-0813">Transport</keyword>
<dbReference type="InterPro" id="IPR012910">
    <property type="entry name" value="Plug_dom"/>
</dbReference>
<evidence type="ECO:0000256" key="4">
    <source>
        <dbReference type="ARBA" id="ARBA00022692"/>
    </source>
</evidence>
<evidence type="ECO:0000256" key="1">
    <source>
        <dbReference type="ARBA" id="ARBA00004571"/>
    </source>
</evidence>
<protein>
    <submittedName>
        <fullName evidence="10">TonB-dependent receptor</fullName>
    </submittedName>
</protein>
<dbReference type="Gene3D" id="2.40.170.20">
    <property type="entry name" value="TonB-dependent receptor, beta-barrel domain"/>
    <property type="match status" value="1"/>
</dbReference>
<dbReference type="InterPro" id="IPR037066">
    <property type="entry name" value="Plug_dom_sf"/>
</dbReference>
<dbReference type="InterPro" id="IPR008969">
    <property type="entry name" value="CarboxyPept-like_regulatory"/>
</dbReference>
<keyword evidence="3 7" id="KW-1134">Transmembrane beta strand</keyword>
<dbReference type="Gene3D" id="2.170.130.10">
    <property type="entry name" value="TonB-dependent receptor, plug domain"/>
    <property type="match status" value="1"/>
</dbReference>
<evidence type="ECO:0000256" key="5">
    <source>
        <dbReference type="ARBA" id="ARBA00023136"/>
    </source>
</evidence>
<dbReference type="RefSeq" id="WP_321560403.1">
    <property type="nucleotide sequence ID" value="NZ_CP139558.1"/>
</dbReference>
<organism evidence="10 11">
    <name type="scientific">Mucilaginibacter sabulilitoris</name>
    <dbReference type="NCBI Taxonomy" id="1173583"/>
    <lineage>
        <taxon>Bacteria</taxon>
        <taxon>Pseudomonadati</taxon>
        <taxon>Bacteroidota</taxon>
        <taxon>Sphingobacteriia</taxon>
        <taxon>Sphingobacteriales</taxon>
        <taxon>Sphingobacteriaceae</taxon>
        <taxon>Mucilaginibacter</taxon>
    </lineage>
</organism>
<dbReference type="Pfam" id="PF13715">
    <property type="entry name" value="CarbopepD_reg_2"/>
    <property type="match status" value="1"/>
</dbReference>
<dbReference type="InterPro" id="IPR023997">
    <property type="entry name" value="TonB-dep_OMP_SusC/RagA_CS"/>
</dbReference>
<dbReference type="NCBIfam" id="TIGR04056">
    <property type="entry name" value="OMP_RagA_SusC"/>
    <property type="match status" value="1"/>
</dbReference>
<keyword evidence="8" id="KW-0732">Signal</keyword>
<dbReference type="SUPFAM" id="SSF56935">
    <property type="entry name" value="Porins"/>
    <property type="match status" value="1"/>
</dbReference>
<accession>A0ABZ0TF99</accession>
<evidence type="ECO:0000256" key="7">
    <source>
        <dbReference type="PROSITE-ProRule" id="PRU01360"/>
    </source>
</evidence>
<keyword evidence="6 7" id="KW-0998">Cell outer membrane</keyword>
<feature type="chain" id="PRO_5047549968" evidence="8">
    <location>
        <begin position="22"/>
        <end position="1082"/>
    </location>
</feature>
<keyword evidence="10" id="KW-0675">Receptor</keyword>
<name>A0ABZ0TF99_9SPHI</name>
<dbReference type="PROSITE" id="PS52016">
    <property type="entry name" value="TONB_DEPENDENT_REC_3"/>
    <property type="match status" value="1"/>
</dbReference>
<dbReference type="InterPro" id="IPR039426">
    <property type="entry name" value="TonB-dep_rcpt-like"/>
</dbReference>